<feature type="domain" description="Winged helix" evidence="1">
    <location>
        <begin position="32"/>
        <end position="57"/>
    </location>
</feature>
<reference evidence="2 3" key="1">
    <citation type="submission" date="2020-01" db="EMBL/GenBank/DDBJ databases">
        <title>Rhizobium genotypes associated with high levels of biological nitrogen fixation by grain legumes in a temperate-maritime cropping system.</title>
        <authorList>
            <person name="Maluk M."/>
            <person name="Francesc Ferrando Molina F."/>
            <person name="Lopez Del Egido L."/>
            <person name="Lafos M."/>
            <person name="Langarica-Fuentes A."/>
            <person name="Gebre Yohannes G."/>
            <person name="Young M.W."/>
            <person name="Martin P."/>
            <person name="Gantlett R."/>
            <person name="Kenicer G."/>
            <person name="Hawes C."/>
            <person name="Begg G.S."/>
            <person name="Quilliam R.S."/>
            <person name="Squire G.R."/>
            <person name="Poole P.S."/>
            <person name="Young P.W."/>
            <person name="Iannetta P.M."/>
            <person name="James E.K."/>
        </authorList>
    </citation>
    <scope>NUCLEOTIDE SEQUENCE [LARGE SCALE GENOMIC DNA]</scope>
    <source>
        <strain evidence="2 3">JHI944</strain>
    </source>
</reference>
<evidence type="ECO:0000313" key="3">
    <source>
        <dbReference type="Proteomes" id="UP000471409"/>
    </source>
</evidence>
<protein>
    <recommendedName>
        <fullName evidence="1">Winged helix domain-containing protein</fullName>
    </recommendedName>
</protein>
<organism evidence="2 3">
    <name type="scientific">Rhizobium leguminosarum</name>
    <dbReference type="NCBI Taxonomy" id="384"/>
    <lineage>
        <taxon>Bacteria</taxon>
        <taxon>Pseudomonadati</taxon>
        <taxon>Pseudomonadota</taxon>
        <taxon>Alphaproteobacteria</taxon>
        <taxon>Hyphomicrobiales</taxon>
        <taxon>Rhizobiaceae</taxon>
        <taxon>Rhizobium/Agrobacterium group</taxon>
        <taxon>Rhizobium</taxon>
    </lineage>
</organism>
<comment type="caution">
    <text evidence="2">The sequence shown here is derived from an EMBL/GenBank/DDBJ whole genome shotgun (WGS) entry which is preliminary data.</text>
</comment>
<name>A0A6P0DG13_RHILE</name>
<dbReference type="EMBL" id="WXXP01000009">
    <property type="protein sequence ID" value="NEK52069.1"/>
    <property type="molecule type" value="Genomic_DNA"/>
</dbReference>
<dbReference type="Pfam" id="PF22324">
    <property type="entry name" value="HTH_91"/>
    <property type="match status" value="1"/>
</dbReference>
<gene>
    <name evidence="2" type="ORF">GUK36_21820</name>
</gene>
<dbReference type="AlphaFoldDB" id="A0A6P0DG13"/>
<dbReference type="RefSeq" id="WP_130774636.1">
    <property type="nucleotide sequence ID" value="NZ_CP121635.1"/>
</dbReference>
<dbReference type="Proteomes" id="UP000471409">
    <property type="component" value="Unassembled WGS sequence"/>
</dbReference>
<evidence type="ECO:0000313" key="2">
    <source>
        <dbReference type="EMBL" id="NEK52069.1"/>
    </source>
</evidence>
<evidence type="ECO:0000259" key="1">
    <source>
        <dbReference type="Pfam" id="PF22324"/>
    </source>
</evidence>
<dbReference type="InterPro" id="IPR054382">
    <property type="entry name" value="wHTH_alphaproteobact"/>
</dbReference>
<sequence>MRSPQEQINIQALLDLREHDVEGLHAVHGTVHHESHGGPLAGNHGRYVLRSVVTSIKGHE</sequence>
<accession>A0A6P0DG13</accession>
<proteinExistence type="predicted"/>